<reference evidence="2" key="1">
    <citation type="submission" date="2022-03" db="EMBL/GenBank/DDBJ databases">
        <authorList>
            <person name="Tunstrom K."/>
        </authorList>
    </citation>
    <scope>NUCLEOTIDE SEQUENCE</scope>
</reference>
<protein>
    <submittedName>
        <fullName evidence="2">Uncharacterized protein</fullName>
    </submittedName>
</protein>
<proteinExistence type="predicted"/>
<comment type="caution">
    <text evidence="2">The sequence shown here is derived from an EMBL/GenBank/DDBJ whole genome shotgun (WGS) entry which is preliminary data.</text>
</comment>
<gene>
    <name evidence="2" type="ORF">EEDITHA_LOCUS2333</name>
</gene>
<dbReference type="Proteomes" id="UP001153954">
    <property type="component" value="Unassembled WGS sequence"/>
</dbReference>
<keyword evidence="3" id="KW-1185">Reference proteome</keyword>
<evidence type="ECO:0000313" key="3">
    <source>
        <dbReference type="Proteomes" id="UP001153954"/>
    </source>
</evidence>
<name>A0AAU9TKE6_EUPED</name>
<dbReference type="AlphaFoldDB" id="A0AAU9TKE6"/>
<evidence type="ECO:0000313" key="2">
    <source>
        <dbReference type="EMBL" id="CAH2085899.1"/>
    </source>
</evidence>
<evidence type="ECO:0000256" key="1">
    <source>
        <dbReference type="SAM" id="MobiDB-lite"/>
    </source>
</evidence>
<accession>A0AAU9TKE6</accession>
<feature type="region of interest" description="Disordered" evidence="1">
    <location>
        <begin position="127"/>
        <end position="151"/>
    </location>
</feature>
<organism evidence="2 3">
    <name type="scientific">Euphydryas editha</name>
    <name type="common">Edith's checkerspot</name>
    <dbReference type="NCBI Taxonomy" id="104508"/>
    <lineage>
        <taxon>Eukaryota</taxon>
        <taxon>Metazoa</taxon>
        <taxon>Ecdysozoa</taxon>
        <taxon>Arthropoda</taxon>
        <taxon>Hexapoda</taxon>
        <taxon>Insecta</taxon>
        <taxon>Pterygota</taxon>
        <taxon>Neoptera</taxon>
        <taxon>Endopterygota</taxon>
        <taxon>Lepidoptera</taxon>
        <taxon>Glossata</taxon>
        <taxon>Ditrysia</taxon>
        <taxon>Papilionoidea</taxon>
        <taxon>Nymphalidae</taxon>
        <taxon>Nymphalinae</taxon>
        <taxon>Euphydryas</taxon>
    </lineage>
</organism>
<sequence>MLTCLELISSEARRAPPCVLCGRPRSVHGARCTVHCTARSAQRTRSAHSVCGRTERTVRTVRVRPLHPTTVARGRRRAPRPLLYAYYNRLGLFVLTEVGCSPRAPAGAARPRARELLVLSLASSSSSRSRAARPRARGPLASRPRGPRRPVLANATAIDSNRAASAHRTVDSDQIINITTIQTHS</sequence>
<dbReference type="EMBL" id="CAKOGL010000004">
    <property type="protein sequence ID" value="CAH2085899.1"/>
    <property type="molecule type" value="Genomic_DNA"/>
</dbReference>